<accession>A0ACD3ABY5</accession>
<gene>
    <name evidence="1" type="ORF">BDN72DRAFT_847819</name>
</gene>
<proteinExistence type="predicted"/>
<evidence type="ECO:0000313" key="1">
    <source>
        <dbReference type="EMBL" id="TFK63242.1"/>
    </source>
</evidence>
<sequence length="286" mass="32475">MTPLPTCKDLIVILGLAQGTSPYVPRPIQTEAQRGTYMQHYLDDLYSGSGDHREIVCAEFCAKYLPAAVDRFIDAPIIGASEGEPLLECFELFNAMFFVLMSIYHIPYFTKYMGSRQPVASRGKHLARIIAERMIRFAVFCEQKMENIGMNEEEYAESLTSALTLLNLLVLVFAKDQIPLSVDMRNGLARHLLKWMKSSNRTLRQNSYAVYTSMKTTKSSGAVEDAMRKDLKIRSKCGWPGCTTTVNMKACERCHIVCYCSPEHQKAHWNSQEVPAHKPTCFKTEY</sequence>
<reference evidence="1 2" key="1">
    <citation type="journal article" date="2019" name="Nat. Ecol. Evol.">
        <title>Megaphylogeny resolves global patterns of mushroom evolution.</title>
        <authorList>
            <person name="Varga T."/>
            <person name="Krizsan K."/>
            <person name="Foldi C."/>
            <person name="Dima B."/>
            <person name="Sanchez-Garcia M."/>
            <person name="Sanchez-Ramirez S."/>
            <person name="Szollosi G.J."/>
            <person name="Szarkandi J.G."/>
            <person name="Papp V."/>
            <person name="Albert L."/>
            <person name="Andreopoulos W."/>
            <person name="Angelini C."/>
            <person name="Antonin V."/>
            <person name="Barry K.W."/>
            <person name="Bougher N.L."/>
            <person name="Buchanan P."/>
            <person name="Buyck B."/>
            <person name="Bense V."/>
            <person name="Catcheside P."/>
            <person name="Chovatia M."/>
            <person name="Cooper J."/>
            <person name="Damon W."/>
            <person name="Desjardin D."/>
            <person name="Finy P."/>
            <person name="Geml J."/>
            <person name="Haridas S."/>
            <person name="Hughes K."/>
            <person name="Justo A."/>
            <person name="Karasinski D."/>
            <person name="Kautmanova I."/>
            <person name="Kiss B."/>
            <person name="Kocsube S."/>
            <person name="Kotiranta H."/>
            <person name="LaButti K.M."/>
            <person name="Lechner B.E."/>
            <person name="Liimatainen K."/>
            <person name="Lipzen A."/>
            <person name="Lukacs Z."/>
            <person name="Mihaltcheva S."/>
            <person name="Morgado L.N."/>
            <person name="Niskanen T."/>
            <person name="Noordeloos M.E."/>
            <person name="Ohm R.A."/>
            <person name="Ortiz-Santana B."/>
            <person name="Ovrebo C."/>
            <person name="Racz N."/>
            <person name="Riley R."/>
            <person name="Savchenko A."/>
            <person name="Shiryaev A."/>
            <person name="Soop K."/>
            <person name="Spirin V."/>
            <person name="Szebenyi C."/>
            <person name="Tomsovsky M."/>
            <person name="Tulloss R.E."/>
            <person name="Uehling J."/>
            <person name="Grigoriev I.V."/>
            <person name="Vagvolgyi C."/>
            <person name="Papp T."/>
            <person name="Martin F.M."/>
            <person name="Miettinen O."/>
            <person name="Hibbett D.S."/>
            <person name="Nagy L.G."/>
        </authorList>
    </citation>
    <scope>NUCLEOTIDE SEQUENCE [LARGE SCALE GENOMIC DNA]</scope>
    <source>
        <strain evidence="1 2">NL-1719</strain>
    </source>
</reference>
<name>A0ACD3ABY5_9AGAR</name>
<organism evidence="1 2">
    <name type="scientific">Pluteus cervinus</name>
    <dbReference type="NCBI Taxonomy" id="181527"/>
    <lineage>
        <taxon>Eukaryota</taxon>
        <taxon>Fungi</taxon>
        <taxon>Dikarya</taxon>
        <taxon>Basidiomycota</taxon>
        <taxon>Agaricomycotina</taxon>
        <taxon>Agaricomycetes</taxon>
        <taxon>Agaricomycetidae</taxon>
        <taxon>Agaricales</taxon>
        <taxon>Pluteineae</taxon>
        <taxon>Pluteaceae</taxon>
        <taxon>Pluteus</taxon>
    </lineage>
</organism>
<dbReference type="Proteomes" id="UP000308600">
    <property type="component" value="Unassembled WGS sequence"/>
</dbReference>
<dbReference type="EMBL" id="ML208533">
    <property type="protein sequence ID" value="TFK63242.1"/>
    <property type="molecule type" value="Genomic_DNA"/>
</dbReference>
<protein>
    <submittedName>
        <fullName evidence="1">Uncharacterized protein</fullName>
    </submittedName>
</protein>
<keyword evidence="2" id="KW-1185">Reference proteome</keyword>
<evidence type="ECO:0000313" key="2">
    <source>
        <dbReference type="Proteomes" id="UP000308600"/>
    </source>
</evidence>